<dbReference type="Gene3D" id="1.10.150.280">
    <property type="entry name" value="AF1531-like domain"/>
    <property type="match status" value="1"/>
</dbReference>
<dbReference type="Proteomes" id="UP001145145">
    <property type="component" value="Unassembled WGS sequence"/>
</dbReference>
<keyword evidence="2" id="KW-0732">Signal</keyword>
<dbReference type="SUPFAM" id="SSF47781">
    <property type="entry name" value="RuvA domain 2-like"/>
    <property type="match status" value="1"/>
</dbReference>
<dbReference type="InterPro" id="IPR019554">
    <property type="entry name" value="Soluble_ligand-bd"/>
</dbReference>
<evidence type="ECO:0000256" key="1">
    <source>
        <dbReference type="SAM" id="MobiDB-lite"/>
    </source>
</evidence>
<dbReference type="SMART" id="SM00278">
    <property type="entry name" value="HhH1"/>
    <property type="match status" value="2"/>
</dbReference>
<dbReference type="AlphaFoldDB" id="A0A9W6C508"/>
<dbReference type="InterPro" id="IPR004509">
    <property type="entry name" value="Competence_ComEA_HhH"/>
</dbReference>
<evidence type="ECO:0000313" key="4">
    <source>
        <dbReference type="EMBL" id="GLG04023.1"/>
    </source>
</evidence>
<dbReference type="InterPro" id="IPR010994">
    <property type="entry name" value="RuvA_2-like"/>
</dbReference>
<protein>
    <submittedName>
        <fullName evidence="4">Competence protein</fullName>
    </submittedName>
</protein>
<sequence length="216" mass="23331">MHRKKRKLFCMAAVLIFLVFAGCGGKEAEPEETVVLLEEESEKEAVLEEDTEQKSAGEEESKDRKKTETEMIVVYVCGEVQKEGVVTLPAGSRVYQAIEMAGGVTEEAEASWLNLAEVLTDGARIYVPDKEEVSGANPAIPQGAGSGSPEAAGGLVNLNQASREELMTLPGIGEAKAEAILQYRTEHGNFDSIDEIKNISGIKDGVFEKIKDKITV</sequence>
<dbReference type="GO" id="GO:0015628">
    <property type="term" value="P:protein secretion by the type II secretion system"/>
    <property type="evidence" value="ECO:0007669"/>
    <property type="project" value="TreeGrafter"/>
</dbReference>
<dbReference type="Proteomes" id="UP001145094">
    <property type="component" value="Unassembled WGS sequence"/>
</dbReference>
<name>A0A9W6C508_9FIRM</name>
<evidence type="ECO:0000313" key="5">
    <source>
        <dbReference type="EMBL" id="GLG89359.1"/>
    </source>
</evidence>
<evidence type="ECO:0000313" key="6">
    <source>
        <dbReference type="Proteomes" id="UP001145145"/>
    </source>
</evidence>
<dbReference type="PANTHER" id="PTHR21180">
    <property type="entry name" value="ENDONUCLEASE/EXONUCLEASE/PHOSPHATASE FAMILY DOMAIN-CONTAINING PROTEIN 1"/>
    <property type="match status" value="1"/>
</dbReference>
<dbReference type="PROSITE" id="PS51257">
    <property type="entry name" value="PROKAR_LIPOPROTEIN"/>
    <property type="match status" value="1"/>
</dbReference>
<dbReference type="NCBIfam" id="TIGR00426">
    <property type="entry name" value="competence protein ComEA helix-hairpin-helix repeat region"/>
    <property type="match status" value="1"/>
</dbReference>
<dbReference type="EMBL" id="BSBO01000010">
    <property type="protein sequence ID" value="GLG04023.1"/>
    <property type="molecule type" value="Genomic_DNA"/>
</dbReference>
<reference evidence="5" key="3">
    <citation type="submission" date="2022-11" db="EMBL/GenBank/DDBJ databases">
        <title>Draft genome sequence of Sellimonas catena strain 18CBH55.</title>
        <authorList>
            <person name="Atsushi H."/>
            <person name="Moriya O."/>
            <person name="Mitsuo S."/>
        </authorList>
    </citation>
    <scope>NUCLEOTIDE SEQUENCE</scope>
    <source>
        <strain evidence="5">18CBH55</strain>
    </source>
</reference>
<evidence type="ECO:0000256" key="2">
    <source>
        <dbReference type="SAM" id="SignalP"/>
    </source>
</evidence>
<feature type="signal peptide" evidence="2">
    <location>
        <begin position="1"/>
        <end position="21"/>
    </location>
</feature>
<feature type="compositionally biased region" description="Basic and acidic residues" evidence="1">
    <location>
        <begin position="52"/>
        <end position="65"/>
    </location>
</feature>
<dbReference type="EMBL" id="BSCH01000004">
    <property type="protein sequence ID" value="GLG89359.1"/>
    <property type="molecule type" value="Genomic_DNA"/>
</dbReference>
<comment type="caution">
    <text evidence="4">The sequence shown here is derived from an EMBL/GenBank/DDBJ whole genome shotgun (WGS) entry which is preliminary data.</text>
</comment>
<evidence type="ECO:0000259" key="3">
    <source>
        <dbReference type="SMART" id="SM00278"/>
    </source>
</evidence>
<dbReference type="Pfam" id="PF12836">
    <property type="entry name" value="HHH_3"/>
    <property type="match status" value="1"/>
</dbReference>
<accession>A0A9W6C508</accession>
<reference evidence="4" key="2">
    <citation type="submission" date="2022-11" db="EMBL/GenBank/DDBJ databases">
        <title>Draft genome sequence of Sellimonas catena strain 12EGH17.</title>
        <authorList>
            <person name="Hisatomi A."/>
            <person name="Ohkuma M."/>
            <person name="Sakamoto M."/>
        </authorList>
    </citation>
    <scope>NUCLEOTIDE SEQUENCE</scope>
    <source>
        <strain evidence="4">12EGH17</strain>
    </source>
</reference>
<reference evidence="5" key="4">
    <citation type="submission" date="2022-11" db="EMBL/GenBank/DDBJ databases">
        <title>Draft genome sequence of Sellimonas catena strain 18CBH55.</title>
        <authorList>
            <person name="Hisatomi A."/>
            <person name="Ohkuma M."/>
            <person name="Sakamoto M."/>
        </authorList>
    </citation>
    <scope>NUCLEOTIDE SEQUENCE</scope>
    <source>
        <strain evidence="5">18CBH55</strain>
    </source>
</reference>
<dbReference type="InterPro" id="IPR051675">
    <property type="entry name" value="Endo/Exo/Phosphatase_dom_1"/>
</dbReference>
<dbReference type="GO" id="GO:0003677">
    <property type="term" value="F:DNA binding"/>
    <property type="evidence" value="ECO:0007669"/>
    <property type="project" value="InterPro"/>
</dbReference>
<feature type="region of interest" description="Disordered" evidence="1">
    <location>
        <begin position="39"/>
        <end position="65"/>
    </location>
</feature>
<dbReference type="GO" id="GO:0015627">
    <property type="term" value="C:type II protein secretion system complex"/>
    <property type="evidence" value="ECO:0007669"/>
    <property type="project" value="TreeGrafter"/>
</dbReference>
<dbReference type="Pfam" id="PF10531">
    <property type="entry name" value="SLBB"/>
    <property type="match status" value="1"/>
</dbReference>
<dbReference type="PANTHER" id="PTHR21180:SF32">
    <property type="entry name" value="ENDONUCLEASE_EXONUCLEASE_PHOSPHATASE FAMILY DOMAIN-CONTAINING PROTEIN 1"/>
    <property type="match status" value="1"/>
</dbReference>
<feature type="domain" description="Helix-hairpin-helix DNA-binding motif class 1" evidence="3">
    <location>
        <begin position="194"/>
        <end position="213"/>
    </location>
</feature>
<feature type="chain" id="PRO_5044703562" evidence="2">
    <location>
        <begin position="22"/>
        <end position="216"/>
    </location>
</feature>
<keyword evidence="6" id="KW-1185">Reference proteome</keyword>
<gene>
    <name evidence="4" type="primary">comEA</name>
    <name evidence="4" type="ORF">Selli1_11970</name>
    <name evidence="5" type="ORF">Selli2_07860</name>
</gene>
<reference evidence="4 6" key="5">
    <citation type="journal article" date="2023" name="Int. J. Syst. Evol. Microbiol.">
        <title>Sellimonas catena sp. nov., isolated from human faeces.</title>
        <authorList>
            <person name="Hisatomi A."/>
            <person name="Ohkuma M."/>
            <person name="Sakamoto M."/>
        </authorList>
    </citation>
    <scope>NUCLEOTIDE SEQUENCE [LARGE SCALE GENOMIC DNA]</scope>
    <source>
        <strain evidence="4 6">12EGH17</strain>
        <strain evidence="5">18CBH55</strain>
    </source>
</reference>
<organism evidence="4 6">
    <name type="scientific">Sellimonas catena</name>
    <dbReference type="NCBI Taxonomy" id="2994035"/>
    <lineage>
        <taxon>Bacteria</taxon>
        <taxon>Bacillati</taxon>
        <taxon>Bacillota</taxon>
        <taxon>Clostridia</taxon>
        <taxon>Lachnospirales</taxon>
        <taxon>Lachnospiraceae</taxon>
        <taxon>Sellimonas</taxon>
    </lineage>
</organism>
<feature type="compositionally biased region" description="Acidic residues" evidence="1">
    <location>
        <begin position="39"/>
        <end position="51"/>
    </location>
</feature>
<dbReference type="InterPro" id="IPR003583">
    <property type="entry name" value="Hlx-hairpin-Hlx_DNA-bd_motif"/>
</dbReference>
<feature type="domain" description="Helix-hairpin-helix DNA-binding motif class 1" evidence="3">
    <location>
        <begin position="164"/>
        <end position="183"/>
    </location>
</feature>
<reference evidence="4" key="1">
    <citation type="submission" date="2022-11" db="EMBL/GenBank/DDBJ databases">
        <title>Draft genome sequence of Sellimonas catena strain 12EGH17.</title>
        <authorList>
            <person name="Atsushi H."/>
            <person name="Moriya O."/>
            <person name="Mitsuo S."/>
        </authorList>
    </citation>
    <scope>NUCLEOTIDE SEQUENCE</scope>
    <source>
        <strain evidence="4">12EGH17</strain>
    </source>
</reference>
<dbReference type="Gene3D" id="3.10.560.10">
    <property type="entry name" value="Outer membrane lipoprotein wza domain like"/>
    <property type="match status" value="1"/>
</dbReference>
<dbReference type="RefSeq" id="WP_191436606.1">
    <property type="nucleotide sequence ID" value="NZ_BSBO01000010.1"/>
</dbReference>
<proteinExistence type="predicted"/>
<dbReference type="GO" id="GO:0006281">
    <property type="term" value="P:DNA repair"/>
    <property type="evidence" value="ECO:0007669"/>
    <property type="project" value="InterPro"/>
</dbReference>